<gene>
    <name evidence="2" type="ORF">THAPSDRAFT_1172</name>
</gene>
<dbReference type="RefSeq" id="XP_002286664.1">
    <property type="nucleotide sequence ID" value="XM_002286628.1"/>
</dbReference>
<accession>B8BQ60</accession>
<dbReference type="HOGENOM" id="CLU_295879_0_0_1"/>
<feature type="region of interest" description="Disordered" evidence="1">
    <location>
        <begin position="492"/>
        <end position="575"/>
    </location>
</feature>
<dbReference type="eggNOG" id="ENOG502T480">
    <property type="taxonomic scope" value="Eukaryota"/>
</dbReference>
<feature type="compositionally biased region" description="Polar residues" evidence="1">
    <location>
        <begin position="566"/>
        <end position="575"/>
    </location>
</feature>
<feature type="compositionally biased region" description="Basic and acidic residues" evidence="1">
    <location>
        <begin position="337"/>
        <end position="353"/>
    </location>
</feature>
<feature type="compositionally biased region" description="Basic and acidic residues" evidence="1">
    <location>
        <begin position="232"/>
        <end position="246"/>
    </location>
</feature>
<dbReference type="Proteomes" id="UP000001449">
    <property type="component" value="Chromosome 1"/>
</dbReference>
<dbReference type="OMA" id="MANEAMS"/>
<feature type="compositionally biased region" description="Basic and acidic residues" evidence="1">
    <location>
        <begin position="317"/>
        <end position="326"/>
    </location>
</feature>
<feature type="compositionally biased region" description="Acidic residues" evidence="1">
    <location>
        <begin position="327"/>
        <end position="336"/>
    </location>
</feature>
<sequence>MRSQRNGHGRGRRPPPPEPPSDSESEYYYAAKSTSASSGRRDAQSKNASSPQRSAHGVSSSASTNRGHSTAKNYHVLLGQYSDDDDDDESPPVSSEMGSYNNLQHQNHQQQQQQRQTRRKAQEPPSRSDLDRNARKAIPAKIMKSQAAAVRREDPPDEALPSHNSYSTLQSIGRNYNSRGDGRGGNTNRRQRSKSRDAPQSSSHVRQQSTGSARRNNNKRNHHQSSNTQNTHNEEHPLFDTEKDQYEQYQDQLFHQEYKMQFESQSSQHRQFNIAPLYEMAPLDSNNKKKQQKQSNTKERWKNEEQPVQWLRVGRKGGGDHFTHEDSDSDGSEDETADRGRVKTHEEFYNHYDDDSDGDSDDEERPLRRSNSSSSIKLDRRTRPLQSILSRSEQCLNRTLLIAFVLLCFIFIRDKTPWWKDYKSRVALQDHAANDATTDPMAVYNTNDDDSTHTKDHDPTHKYAEFTAGQRISDRPAHKSLNHGFMDEAYENRPEAKHSLSTAAKKTVVRSSGGKDESDEETGTTSETRPGSLDENSARAQAREENDSQISLPSPPPLHSREDVNESTTSVMDSSEYTLNNANADVTTLDVNDNMNYSTNANTQQMIESADAVGGSSSVTNDFRNGSNNSNQQQTGIVGTKNGDIPSQIVSANSSQLQQQLLSGNTVNPYETKGVIDNTQIATSETSQPNASSSVTQNQQMANEAMSGEAFLSNSISAQSADQVKAVYKDSFYRWNHPFRSQPTVESGGEKDVPVFWRIPRSASSTLEGVLSYCYGMTLASALGVSGGHANDETIGVMKVGAGAQYMNVDVTNLAGIQRAKAMGLGSSDSVDVISSPFLYEIADIFRDISNDGRCFTLLRHPVERAISLYFLYQQVDNVNPNTAQYKGMTIDEYAEQSGENNWMVRFITGKRGGTLSWHDLEAAKEVFGRKCLVGLIDKMEESLRRYERFFAWDQRVHNPIKKDECLQNYLTSSDKRQQHPTFQDTNAWEVLRKKNEYDVLLYEYAKNLYSQQSTIYEKFMT</sequence>
<dbReference type="PaxDb" id="35128-Thaps1172"/>
<dbReference type="SUPFAM" id="SSF52540">
    <property type="entry name" value="P-loop containing nucleoside triphosphate hydrolases"/>
    <property type="match status" value="1"/>
</dbReference>
<feature type="region of interest" description="Disordered" evidence="1">
    <location>
        <begin position="614"/>
        <end position="639"/>
    </location>
</feature>
<dbReference type="InterPro" id="IPR053259">
    <property type="entry name" value="Golvesin-related_Golgi"/>
</dbReference>
<dbReference type="EMBL" id="CM000638">
    <property type="protein sequence ID" value="EED96305.1"/>
    <property type="molecule type" value="Genomic_DNA"/>
</dbReference>
<reference evidence="2 3" key="1">
    <citation type="journal article" date="2004" name="Science">
        <title>The genome of the diatom Thalassiosira pseudonana: ecology, evolution, and metabolism.</title>
        <authorList>
            <person name="Armbrust E.V."/>
            <person name="Berges J.A."/>
            <person name="Bowler C."/>
            <person name="Green B.R."/>
            <person name="Martinez D."/>
            <person name="Putnam N.H."/>
            <person name="Zhou S."/>
            <person name="Allen A.E."/>
            <person name="Apt K.E."/>
            <person name="Bechner M."/>
            <person name="Brzezinski M.A."/>
            <person name="Chaal B.K."/>
            <person name="Chiovitti A."/>
            <person name="Davis A.K."/>
            <person name="Demarest M.S."/>
            <person name="Detter J.C."/>
            <person name="Glavina T."/>
            <person name="Goodstein D."/>
            <person name="Hadi M.Z."/>
            <person name="Hellsten U."/>
            <person name="Hildebrand M."/>
            <person name="Jenkins B.D."/>
            <person name="Jurka J."/>
            <person name="Kapitonov V.V."/>
            <person name="Kroger N."/>
            <person name="Lau W.W."/>
            <person name="Lane T.W."/>
            <person name="Larimer F.W."/>
            <person name="Lippmeier J.C."/>
            <person name="Lucas S."/>
            <person name="Medina M."/>
            <person name="Montsant A."/>
            <person name="Obornik M."/>
            <person name="Parker M.S."/>
            <person name="Palenik B."/>
            <person name="Pazour G.J."/>
            <person name="Richardson P.M."/>
            <person name="Rynearson T.A."/>
            <person name="Saito M.A."/>
            <person name="Schwartz D.C."/>
            <person name="Thamatrakoln K."/>
            <person name="Valentin K."/>
            <person name="Vardi A."/>
            <person name="Wilkerson F.P."/>
            <person name="Rokhsar D.S."/>
        </authorList>
    </citation>
    <scope>NUCLEOTIDE SEQUENCE [LARGE SCALE GENOMIC DNA]</scope>
    <source>
        <strain evidence="2 3">CCMP1335</strain>
    </source>
</reference>
<keyword evidence="3" id="KW-1185">Reference proteome</keyword>
<dbReference type="PANTHER" id="PTHR32301:SF6">
    <property type="entry name" value="GOLVESIN-RELATED"/>
    <property type="match status" value="1"/>
</dbReference>
<feature type="compositionally biased region" description="Polar residues" evidence="1">
    <location>
        <begin position="92"/>
        <end position="103"/>
    </location>
</feature>
<feature type="compositionally biased region" description="Basic and acidic residues" evidence="1">
    <location>
        <begin position="296"/>
        <end position="305"/>
    </location>
</feature>
<name>B8BQ60_THAPS</name>
<dbReference type="AlphaFoldDB" id="B8BQ60"/>
<dbReference type="GeneID" id="7445290"/>
<feature type="compositionally biased region" description="Acidic residues" evidence="1">
    <location>
        <begin position="354"/>
        <end position="364"/>
    </location>
</feature>
<dbReference type="InterPro" id="IPR027417">
    <property type="entry name" value="P-loop_NTPase"/>
</dbReference>
<reference evidence="2 3" key="2">
    <citation type="journal article" date="2008" name="Nature">
        <title>The Phaeodactylum genome reveals the evolutionary history of diatom genomes.</title>
        <authorList>
            <person name="Bowler C."/>
            <person name="Allen A.E."/>
            <person name="Badger J.H."/>
            <person name="Grimwood J."/>
            <person name="Jabbari K."/>
            <person name="Kuo A."/>
            <person name="Maheswari U."/>
            <person name="Martens C."/>
            <person name="Maumus F."/>
            <person name="Otillar R.P."/>
            <person name="Rayko E."/>
            <person name="Salamov A."/>
            <person name="Vandepoele K."/>
            <person name="Beszteri B."/>
            <person name="Gruber A."/>
            <person name="Heijde M."/>
            <person name="Katinka M."/>
            <person name="Mock T."/>
            <person name="Valentin K."/>
            <person name="Verret F."/>
            <person name="Berges J.A."/>
            <person name="Brownlee C."/>
            <person name="Cadoret J.P."/>
            <person name="Chiovitti A."/>
            <person name="Choi C.J."/>
            <person name="Coesel S."/>
            <person name="De Martino A."/>
            <person name="Detter J.C."/>
            <person name="Durkin C."/>
            <person name="Falciatore A."/>
            <person name="Fournet J."/>
            <person name="Haruta M."/>
            <person name="Huysman M.J."/>
            <person name="Jenkins B.D."/>
            <person name="Jiroutova K."/>
            <person name="Jorgensen R.E."/>
            <person name="Joubert Y."/>
            <person name="Kaplan A."/>
            <person name="Kroger N."/>
            <person name="Kroth P.G."/>
            <person name="La Roche J."/>
            <person name="Lindquist E."/>
            <person name="Lommer M."/>
            <person name="Martin-Jezequel V."/>
            <person name="Lopez P.J."/>
            <person name="Lucas S."/>
            <person name="Mangogna M."/>
            <person name="McGinnis K."/>
            <person name="Medlin L.K."/>
            <person name="Montsant A."/>
            <person name="Oudot-Le Secq M.P."/>
            <person name="Napoli C."/>
            <person name="Obornik M."/>
            <person name="Parker M.S."/>
            <person name="Petit J.L."/>
            <person name="Porcel B.M."/>
            <person name="Poulsen N."/>
            <person name="Robison M."/>
            <person name="Rychlewski L."/>
            <person name="Rynearson T.A."/>
            <person name="Schmutz J."/>
            <person name="Shapiro H."/>
            <person name="Siaut M."/>
            <person name="Stanley M."/>
            <person name="Sussman M.R."/>
            <person name="Taylor A.R."/>
            <person name="Vardi A."/>
            <person name="von Dassow P."/>
            <person name="Vyverman W."/>
            <person name="Willis A."/>
            <person name="Wyrwicz L.S."/>
            <person name="Rokhsar D.S."/>
            <person name="Weissenbach J."/>
            <person name="Armbrust E.V."/>
            <person name="Green B.R."/>
            <person name="Van de Peer Y."/>
            <person name="Grigoriev I.V."/>
        </authorList>
    </citation>
    <scope>NUCLEOTIDE SEQUENCE [LARGE SCALE GENOMIC DNA]</scope>
    <source>
        <strain evidence="2 3">CCMP1335</strain>
    </source>
</reference>
<dbReference type="InParanoid" id="B8BQ60"/>
<evidence type="ECO:0000256" key="1">
    <source>
        <dbReference type="SAM" id="MobiDB-lite"/>
    </source>
</evidence>
<protein>
    <recommendedName>
        <fullName evidence="4">Sulfotransferase domain-containing protein</fullName>
    </recommendedName>
</protein>
<dbReference type="KEGG" id="tps:THAPSDRAFT_1172"/>
<feature type="compositionally biased region" description="Polar residues" evidence="1">
    <location>
        <begin position="262"/>
        <end position="271"/>
    </location>
</feature>
<feature type="compositionally biased region" description="Low complexity" evidence="1">
    <location>
        <begin position="26"/>
        <end position="38"/>
    </location>
</feature>
<evidence type="ECO:0000313" key="2">
    <source>
        <dbReference type="EMBL" id="EED96305.1"/>
    </source>
</evidence>
<evidence type="ECO:0008006" key="4">
    <source>
        <dbReference type="Google" id="ProtNLM"/>
    </source>
</evidence>
<evidence type="ECO:0000313" key="3">
    <source>
        <dbReference type="Proteomes" id="UP000001449"/>
    </source>
</evidence>
<feature type="compositionally biased region" description="Basic and acidic residues" evidence="1">
    <location>
        <begin position="120"/>
        <end position="134"/>
    </location>
</feature>
<dbReference type="Gene3D" id="3.40.50.300">
    <property type="entry name" value="P-loop containing nucleotide triphosphate hydrolases"/>
    <property type="match status" value="1"/>
</dbReference>
<feature type="compositionally biased region" description="Polar residues" evidence="1">
    <location>
        <begin position="615"/>
        <end position="626"/>
    </location>
</feature>
<organism evidence="2 3">
    <name type="scientific">Thalassiosira pseudonana</name>
    <name type="common">Marine diatom</name>
    <name type="synonym">Cyclotella nana</name>
    <dbReference type="NCBI Taxonomy" id="35128"/>
    <lineage>
        <taxon>Eukaryota</taxon>
        <taxon>Sar</taxon>
        <taxon>Stramenopiles</taxon>
        <taxon>Ochrophyta</taxon>
        <taxon>Bacillariophyta</taxon>
        <taxon>Coscinodiscophyceae</taxon>
        <taxon>Thalassiosirophycidae</taxon>
        <taxon>Thalassiosirales</taxon>
        <taxon>Thalassiosiraceae</taxon>
        <taxon>Thalassiosira</taxon>
    </lineage>
</organism>
<feature type="compositionally biased region" description="Polar residues" evidence="1">
    <location>
        <begin position="162"/>
        <end position="176"/>
    </location>
</feature>
<dbReference type="GO" id="GO:0005794">
    <property type="term" value="C:Golgi apparatus"/>
    <property type="evidence" value="ECO:0000318"/>
    <property type="project" value="GO_Central"/>
</dbReference>
<feature type="compositionally biased region" description="Polar residues" evidence="1">
    <location>
        <begin position="45"/>
        <end position="72"/>
    </location>
</feature>
<feature type="compositionally biased region" description="Basic residues" evidence="1">
    <location>
        <begin position="1"/>
        <end position="13"/>
    </location>
</feature>
<dbReference type="PANTHER" id="PTHR32301">
    <property type="entry name" value="COUNTIN RECEPTOR CNR3-RELATED"/>
    <property type="match status" value="1"/>
</dbReference>
<feature type="compositionally biased region" description="Polar residues" evidence="1">
    <location>
        <begin position="198"/>
        <end position="215"/>
    </location>
</feature>
<feature type="region of interest" description="Disordered" evidence="1">
    <location>
        <begin position="1"/>
        <end position="382"/>
    </location>
</feature>
<feature type="compositionally biased region" description="Low complexity" evidence="1">
    <location>
        <begin position="104"/>
        <end position="115"/>
    </location>
</feature>
<proteinExistence type="predicted"/>